<feature type="domain" description="ABC transmembrane type-1" evidence="8">
    <location>
        <begin position="77"/>
        <end position="297"/>
    </location>
</feature>
<feature type="transmembrane region" description="Helical" evidence="7">
    <location>
        <begin position="116"/>
        <end position="136"/>
    </location>
</feature>
<dbReference type="PANTHER" id="PTHR43227:SF11">
    <property type="entry name" value="BLL4140 PROTEIN"/>
    <property type="match status" value="1"/>
</dbReference>
<dbReference type="CDD" id="cd06261">
    <property type="entry name" value="TM_PBP2"/>
    <property type="match status" value="1"/>
</dbReference>
<dbReference type="Pfam" id="PF00528">
    <property type="entry name" value="BPD_transp_1"/>
    <property type="match status" value="1"/>
</dbReference>
<evidence type="ECO:0000256" key="3">
    <source>
        <dbReference type="ARBA" id="ARBA00022475"/>
    </source>
</evidence>
<dbReference type="GO" id="GO:0055085">
    <property type="term" value="P:transmembrane transport"/>
    <property type="evidence" value="ECO:0007669"/>
    <property type="project" value="InterPro"/>
</dbReference>
<dbReference type="InterPro" id="IPR000515">
    <property type="entry name" value="MetI-like"/>
</dbReference>
<keyword evidence="5 7" id="KW-1133">Transmembrane helix</keyword>
<dbReference type="OrthoDB" id="5174895at2"/>
<comment type="subcellular location">
    <subcellularLocation>
        <location evidence="1 7">Cell membrane</location>
        <topology evidence="1 7">Multi-pass membrane protein</topology>
    </subcellularLocation>
</comment>
<evidence type="ECO:0000313" key="9">
    <source>
        <dbReference type="EMBL" id="SFQ40791.1"/>
    </source>
</evidence>
<dbReference type="EMBL" id="FOXD01000038">
    <property type="protein sequence ID" value="SFQ40791.1"/>
    <property type="molecule type" value="Genomic_DNA"/>
</dbReference>
<dbReference type="Proteomes" id="UP000198892">
    <property type="component" value="Unassembled WGS sequence"/>
</dbReference>
<dbReference type="SUPFAM" id="SSF161098">
    <property type="entry name" value="MetI-like"/>
    <property type="match status" value="1"/>
</dbReference>
<evidence type="ECO:0000259" key="8">
    <source>
        <dbReference type="PROSITE" id="PS50928"/>
    </source>
</evidence>
<dbReference type="STRING" id="1884432.SAMN05518683_1387"/>
<dbReference type="Gene3D" id="1.10.3720.10">
    <property type="entry name" value="MetI-like"/>
    <property type="match status" value="1"/>
</dbReference>
<comment type="similarity">
    <text evidence="7">Belongs to the binding-protein-dependent transport system permease family.</text>
</comment>
<dbReference type="InterPro" id="IPR035906">
    <property type="entry name" value="MetI-like_sf"/>
</dbReference>
<name>A0A1I5Y981_9BACI</name>
<organism evidence="9 10">
    <name type="scientific">Salibacterium halotolerans</name>
    <dbReference type="NCBI Taxonomy" id="1884432"/>
    <lineage>
        <taxon>Bacteria</taxon>
        <taxon>Bacillati</taxon>
        <taxon>Bacillota</taxon>
        <taxon>Bacilli</taxon>
        <taxon>Bacillales</taxon>
        <taxon>Bacillaceae</taxon>
    </lineage>
</organism>
<gene>
    <name evidence="9" type="ORF">SAMN05518683_1387</name>
</gene>
<dbReference type="PANTHER" id="PTHR43227">
    <property type="entry name" value="BLL4140 PROTEIN"/>
    <property type="match status" value="1"/>
</dbReference>
<reference evidence="10" key="1">
    <citation type="submission" date="2016-10" db="EMBL/GenBank/DDBJ databases">
        <authorList>
            <person name="Varghese N."/>
            <person name="Submissions S."/>
        </authorList>
    </citation>
    <scope>NUCLEOTIDE SEQUENCE [LARGE SCALE GENOMIC DNA]</scope>
    <source>
        <strain evidence="10">S7</strain>
    </source>
</reference>
<dbReference type="PROSITE" id="PS50928">
    <property type="entry name" value="ABC_TM1"/>
    <property type="match status" value="1"/>
</dbReference>
<feature type="transmembrane region" description="Helical" evidence="7">
    <location>
        <begin position="81"/>
        <end position="104"/>
    </location>
</feature>
<dbReference type="GO" id="GO:0005886">
    <property type="term" value="C:plasma membrane"/>
    <property type="evidence" value="ECO:0007669"/>
    <property type="project" value="UniProtKB-SubCell"/>
</dbReference>
<keyword evidence="4 7" id="KW-0812">Transmembrane</keyword>
<evidence type="ECO:0000256" key="6">
    <source>
        <dbReference type="ARBA" id="ARBA00023136"/>
    </source>
</evidence>
<feature type="transmembrane region" description="Helical" evidence="7">
    <location>
        <begin position="278"/>
        <end position="300"/>
    </location>
</feature>
<feature type="transmembrane region" description="Helical" evidence="7">
    <location>
        <begin position="20"/>
        <end position="44"/>
    </location>
</feature>
<dbReference type="InterPro" id="IPR050809">
    <property type="entry name" value="UgpAE/MalFG_permease"/>
</dbReference>
<keyword evidence="10" id="KW-1185">Reference proteome</keyword>
<dbReference type="AlphaFoldDB" id="A0A1I5Y981"/>
<proteinExistence type="inferred from homology"/>
<evidence type="ECO:0000256" key="2">
    <source>
        <dbReference type="ARBA" id="ARBA00022448"/>
    </source>
</evidence>
<evidence type="ECO:0000256" key="4">
    <source>
        <dbReference type="ARBA" id="ARBA00022692"/>
    </source>
</evidence>
<accession>A0A1I5Y981</accession>
<evidence type="ECO:0000256" key="5">
    <source>
        <dbReference type="ARBA" id="ARBA00022989"/>
    </source>
</evidence>
<evidence type="ECO:0000256" key="7">
    <source>
        <dbReference type="RuleBase" id="RU363032"/>
    </source>
</evidence>
<dbReference type="RefSeq" id="WP_093339803.1">
    <property type="nucleotide sequence ID" value="NZ_FOXD01000038.1"/>
</dbReference>
<protein>
    <submittedName>
        <fullName evidence="9">Raffinose/stachyose/melibiose transport system permease protein</fullName>
    </submittedName>
</protein>
<feature type="transmembrane region" description="Helical" evidence="7">
    <location>
        <begin position="218"/>
        <end position="238"/>
    </location>
</feature>
<keyword evidence="2 7" id="KW-0813">Transport</keyword>
<keyword evidence="3" id="KW-1003">Cell membrane</keyword>
<keyword evidence="6 7" id="KW-0472">Membrane</keyword>
<evidence type="ECO:0000256" key="1">
    <source>
        <dbReference type="ARBA" id="ARBA00004651"/>
    </source>
</evidence>
<sequence length="317" mass="35059">MAASKTNKTNLTKSWNRWAVVFLMPQTIVFFGLSLYPIIMSYVYSFYSWDGASPLDDFVGLSNYVELFQTPRFWGSFLHTIYYVFGTTIIAVGVSLILAVILNTKQFKGKAFYRTIYFLPVVTTTAIIGVIMNNIFGVNGLVNQTIQTIGIIQQPVPWLSDSSLAMLILIAVGAWKSLGMNMIYWLSGLQSIPTELYESAQLDGAGFWRTLFHVTLPLLKPILAVILLLSIVNGMHAFDLVKTLTNGDPYNSTETLDLYVFNYAFGGGTDGTISRMGYASAAGVMLGIFTLIISVIFGGLNMLTQRKSNKHANGRVI</sequence>
<evidence type="ECO:0000313" key="10">
    <source>
        <dbReference type="Proteomes" id="UP000198892"/>
    </source>
</evidence>